<gene>
    <name evidence="1" type="ORF">OMM_06144</name>
</gene>
<evidence type="ECO:0000313" key="2">
    <source>
        <dbReference type="Proteomes" id="UP000189670"/>
    </source>
</evidence>
<reference evidence="2" key="1">
    <citation type="submission" date="2012-11" db="EMBL/GenBank/DDBJ databases">
        <authorList>
            <person name="Lucero-Rivera Y.E."/>
            <person name="Tovar-Ramirez D."/>
        </authorList>
    </citation>
    <scope>NUCLEOTIDE SEQUENCE [LARGE SCALE GENOMIC DNA]</scope>
    <source>
        <strain evidence="2">Araruama</strain>
    </source>
</reference>
<dbReference type="EMBL" id="ATBP01003283">
    <property type="protein sequence ID" value="ETR65039.1"/>
    <property type="molecule type" value="Genomic_DNA"/>
</dbReference>
<dbReference type="Proteomes" id="UP000189670">
    <property type="component" value="Unassembled WGS sequence"/>
</dbReference>
<sequence length="204" mass="23217">MIYTDMVYDIPLEKPELEISGIIRNFPIICDAKIYVWSDALQWGKQQDIIINESFYHYSISNLKPASDYIVSVKSNVSPTLYYQQPNESESSFVQLTDKNVTDINFDFPEILHNISGQILFPENAQGEKIRVQAVSNKKNASKGVDVIFQDTNPVLYRINNLIQSDDYIVSLSSIHYPTLFFQSALSRSMATSVSIYDSFGTKC</sequence>
<comment type="caution">
    <text evidence="1">The sequence shown here is derived from an EMBL/GenBank/DDBJ whole genome shotgun (WGS) entry which is preliminary data.</text>
</comment>
<protein>
    <submittedName>
        <fullName evidence="1">Uncharacterized protein</fullName>
    </submittedName>
</protein>
<accession>A0A1V1NR33</accession>
<name>A0A1V1NR33_9BACT</name>
<dbReference type="AlphaFoldDB" id="A0A1V1NR33"/>
<organism evidence="1 2">
    <name type="scientific">Candidatus Magnetoglobus multicellularis str. Araruama</name>
    <dbReference type="NCBI Taxonomy" id="890399"/>
    <lineage>
        <taxon>Bacteria</taxon>
        <taxon>Pseudomonadati</taxon>
        <taxon>Thermodesulfobacteriota</taxon>
        <taxon>Desulfobacteria</taxon>
        <taxon>Desulfobacterales</taxon>
        <taxon>Desulfobacteraceae</taxon>
        <taxon>Candidatus Magnetoglobus</taxon>
    </lineage>
</organism>
<proteinExistence type="predicted"/>
<evidence type="ECO:0000313" key="1">
    <source>
        <dbReference type="EMBL" id="ETR65039.1"/>
    </source>
</evidence>